<evidence type="ECO:0000256" key="3">
    <source>
        <dbReference type="ARBA" id="ARBA00022670"/>
    </source>
</evidence>
<dbReference type="EC" id="3.4.23.36" evidence="9"/>
<feature type="transmembrane region" description="Helical" evidence="9">
    <location>
        <begin position="138"/>
        <end position="158"/>
    </location>
</feature>
<dbReference type="GO" id="GO:0004190">
    <property type="term" value="F:aspartic-type endopeptidase activity"/>
    <property type="evidence" value="ECO:0007669"/>
    <property type="project" value="UniProtKB-UniRule"/>
</dbReference>
<evidence type="ECO:0000256" key="7">
    <source>
        <dbReference type="ARBA" id="ARBA00022989"/>
    </source>
</evidence>
<protein>
    <recommendedName>
        <fullName evidence="9">Lipoprotein signal peptidase</fullName>
        <ecNumber evidence="9">3.4.23.36</ecNumber>
    </recommendedName>
    <alternativeName>
        <fullName evidence="9">Prolipoprotein signal peptidase</fullName>
    </alternativeName>
    <alternativeName>
        <fullName evidence="9">Signal peptidase II</fullName>
        <shortName evidence="9">SPase II</shortName>
    </alternativeName>
</protein>
<evidence type="ECO:0000256" key="10">
    <source>
        <dbReference type="RuleBase" id="RU004181"/>
    </source>
</evidence>
<evidence type="ECO:0000256" key="8">
    <source>
        <dbReference type="ARBA" id="ARBA00023136"/>
    </source>
</evidence>
<evidence type="ECO:0000313" key="12">
    <source>
        <dbReference type="Proteomes" id="UP000772181"/>
    </source>
</evidence>
<dbReference type="Pfam" id="PF01252">
    <property type="entry name" value="Peptidase_A8"/>
    <property type="match status" value="1"/>
</dbReference>
<evidence type="ECO:0000256" key="2">
    <source>
        <dbReference type="ARBA" id="ARBA00022475"/>
    </source>
</evidence>
<evidence type="ECO:0000313" key="11">
    <source>
        <dbReference type="EMBL" id="MBI4594932.1"/>
    </source>
</evidence>
<comment type="caution">
    <text evidence="9">Lacks conserved residue(s) required for the propagation of feature annotation.</text>
</comment>
<comment type="catalytic activity">
    <reaction evidence="9">
        <text>Release of signal peptides from bacterial membrane prolipoproteins. Hydrolyzes -Xaa-Yaa-Zaa-|-(S,diacylglyceryl)Cys-, in which Xaa is hydrophobic (preferably Leu), and Yaa (Ala or Ser) and Zaa (Gly or Ala) have small, neutral side chains.</text>
        <dbReference type="EC" id="3.4.23.36"/>
    </reaction>
</comment>
<comment type="function">
    <text evidence="9">This protein specifically catalyzes the removal of signal peptides from prolipoproteins.</text>
</comment>
<proteinExistence type="inferred from homology"/>
<name>A0A933LQ38_UNCTE</name>
<keyword evidence="8 9" id="KW-0472">Membrane</keyword>
<keyword evidence="7 9" id="KW-1133">Transmembrane helix</keyword>
<sequence length="161" mass="18452">MKAKLQKRHLFYGLMVVLILFFDQLSKSIVQEKFQLYQSVEVIAGFFNITYLRNPGAAFGIFSHANPQIVKPVFFVIAIVALAVMMVIYFRAPEKDRLTRPAMCLIFSGAMGNIIDRWRLGEVVDFLDFYLYSYHWPAFNLADTSITIGVGLFILSLLRRG</sequence>
<dbReference type="Proteomes" id="UP000772181">
    <property type="component" value="Unassembled WGS sequence"/>
</dbReference>
<reference evidence="11" key="1">
    <citation type="submission" date="2020-07" db="EMBL/GenBank/DDBJ databases">
        <title>Huge and variable diversity of episymbiotic CPR bacteria and DPANN archaea in groundwater ecosystems.</title>
        <authorList>
            <person name="He C.Y."/>
            <person name="Keren R."/>
            <person name="Whittaker M."/>
            <person name="Farag I.F."/>
            <person name="Doudna J."/>
            <person name="Cate J.H.D."/>
            <person name="Banfield J.F."/>
        </authorList>
    </citation>
    <scope>NUCLEOTIDE SEQUENCE</scope>
    <source>
        <strain evidence="11">NC_groundwater_1482_Ag_S-0.65um_47_24</strain>
    </source>
</reference>
<dbReference type="EMBL" id="JACQWF010000044">
    <property type="protein sequence ID" value="MBI4594932.1"/>
    <property type="molecule type" value="Genomic_DNA"/>
</dbReference>
<keyword evidence="6 9" id="KW-0378">Hydrolase</keyword>
<feature type="transmembrane region" description="Helical" evidence="9">
    <location>
        <begin position="102"/>
        <end position="118"/>
    </location>
</feature>
<keyword evidence="5 9" id="KW-0064">Aspartyl protease</keyword>
<dbReference type="PANTHER" id="PTHR33695">
    <property type="entry name" value="LIPOPROTEIN SIGNAL PEPTIDASE"/>
    <property type="match status" value="1"/>
</dbReference>
<feature type="active site" evidence="9">
    <location>
        <position position="143"/>
    </location>
</feature>
<comment type="pathway">
    <text evidence="9">Protein modification; lipoprotein biosynthesis (signal peptide cleavage).</text>
</comment>
<feature type="active site" evidence="9">
    <location>
        <position position="125"/>
    </location>
</feature>
<keyword evidence="3 9" id="KW-0645">Protease</keyword>
<dbReference type="GO" id="GO:0006508">
    <property type="term" value="P:proteolysis"/>
    <property type="evidence" value="ECO:0007669"/>
    <property type="project" value="UniProtKB-KW"/>
</dbReference>
<dbReference type="InterPro" id="IPR001872">
    <property type="entry name" value="Peptidase_A8"/>
</dbReference>
<comment type="similarity">
    <text evidence="1 9 10">Belongs to the peptidase A8 family.</text>
</comment>
<keyword evidence="2 9" id="KW-1003">Cell membrane</keyword>
<keyword evidence="4 9" id="KW-0812">Transmembrane</keyword>
<feature type="transmembrane region" description="Helical" evidence="9">
    <location>
        <begin position="69"/>
        <end position="90"/>
    </location>
</feature>
<accession>A0A933LQ38</accession>
<evidence type="ECO:0000256" key="4">
    <source>
        <dbReference type="ARBA" id="ARBA00022692"/>
    </source>
</evidence>
<dbReference type="AlphaFoldDB" id="A0A933LQ38"/>
<organism evidence="11 12">
    <name type="scientific">Tectimicrobiota bacterium</name>
    <dbReference type="NCBI Taxonomy" id="2528274"/>
    <lineage>
        <taxon>Bacteria</taxon>
        <taxon>Pseudomonadati</taxon>
        <taxon>Nitrospinota/Tectimicrobiota group</taxon>
        <taxon>Candidatus Tectimicrobiota</taxon>
    </lineage>
</organism>
<comment type="subcellular location">
    <subcellularLocation>
        <location evidence="9">Cell membrane</location>
        <topology evidence="9">Multi-pass membrane protein</topology>
    </subcellularLocation>
</comment>
<dbReference type="HAMAP" id="MF_00161">
    <property type="entry name" value="LspA"/>
    <property type="match status" value="1"/>
</dbReference>
<dbReference type="PRINTS" id="PR00781">
    <property type="entry name" value="LIPOSIGPTASE"/>
</dbReference>
<evidence type="ECO:0000256" key="9">
    <source>
        <dbReference type="HAMAP-Rule" id="MF_00161"/>
    </source>
</evidence>
<gene>
    <name evidence="9 11" type="primary">lspA</name>
    <name evidence="11" type="ORF">HY730_00965</name>
</gene>
<dbReference type="GO" id="GO:0005886">
    <property type="term" value="C:plasma membrane"/>
    <property type="evidence" value="ECO:0007669"/>
    <property type="project" value="UniProtKB-SubCell"/>
</dbReference>
<dbReference type="PANTHER" id="PTHR33695:SF1">
    <property type="entry name" value="LIPOPROTEIN SIGNAL PEPTIDASE"/>
    <property type="match status" value="1"/>
</dbReference>
<evidence type="ECO:0000256" key="6">
    <source>
        <dbReference type="ARBA" id="ARBA00022801"/>
    </source>
</evidence>
<comment type="caution">
    <text evidence="11">The sequence shown here is derived from an EMBL/GenBank/DDBJ whole genome shotgun (WGS) entry which is preliminary data.</text>
</comment>
<dbReference type="NCBIfam" id="TIGR00077">
    <property type="entry name" value="lspA"/>
    <property type="match status" value="1"/>
</dbReference>
<evidence type="ECO:0000256" key="5">
    <source>
        <dbReference type="ARBA" id="ARBA00022750"/>
    </source>
</evidence>
<evidence type="ECO:0000256" key="1">
    <source>
        <dbReference type="ARBA" id="ARBA00006139"/>
    </source>
</evidence>